<dbReference type="Pfam" id="PF15385">
    <property type="entry name" value="SARG"/>
    <property type="match status" value="1"/>
</dbReference>
<dbReference type="OrthoDB" id="8725016at2759"/>
<feature type="region of interest" description="Disordered" evidence="2">
    <location>
        <begin position="316"/>
        <end position="392"/>
    </location>
</feature>
<dbReference type="Proteomes" id="UP001152622">
    <property type="component" value="Chromosome 1"/>
</dbReference>
<keyword evidence="4" id="KW-1185">Reference proteome</keyword>
<name>A0A9Q1JCF1_SYNKA</name>
<evidence type="ECO:0000313" key="4">
    <source>
        <dbReference type="Proteomes" id="UP001152622"/>
    </source>
</evidence>
<evidence type="ECO:0000313" key="3">
    <source>
        <dbReference type="EMBL" id="KAJ8381551.1"/>
    </source>
</evidence>
<feature type="compositionally biased region" description="Polar residues" evidence="2">
    <location>
        <begin position="442"/>
        <end position="455"/>
    </location>
</feature>
<keyword evidence="1" id="KW-0597">Phosphoprotein</keyword>
<reference evidence="3" key="1">
    <citation type="journal article" date="2023" name="Science">
        <title>Genome structures resolve the early diversification of teleost fishes.</title>
        <authorList>
            <person name="Parey E."/>
            <person name="Louis A."/>
            <person name="Montfort J."/>
            <person name="Bouchez O."/>
            <person name="Roques C."/>
            <person name="Iampietro C."/>
            <person name="Lluch J."/>
            <person name="Castinel A."/>
            <person name="Donnadieu C."/>
            <person name="Desvignes T."/>
            <person name="Floi Bucao C."/>
            <person name="Jouanno E."/>
            <person name="Wen M."/>
            <person name="Mejri S."/>
            <person name="Dirks R."/>
            <person name="Jansen H."/>
            <person name="Henkel C."/>
            <person name="Chen W.J."/>
            <person name="Zahm M."/>
            <person name="Cabau C."/>
            <person name="Klopp C."/>
            <person name="Thompson A.W."/>
            <person name="Robinson-Rechavi M."/>
            <person name="Braasch I."/>
            <person name="Lecointre G."/>
            <person name="Bobe J."/>
            <person name="Postlethwait J.H."/>
            <person name="Berthelot C."/>
            <person name="Roest Crollius H."/>
            <person name="Guiguen Y."/>
        </authorList>
    </citation>
    <scope>NUCLEOTIDE SEQUENCE</scope>
    <source>
        <strain evidence="3">WJC10195</strain>
    </source>
</reference>
<feature type="region of interest" description="Disordered" evidence="2">
    <location>
        <begin position="566"/>
        <end position="651"/>
    </location>
</feature>
<feature type="compositionally biased region" description="Low complexity" evidence="2">
    <location>
        <begin position="203"/>
        <end position="220"/>
    </location>
</feature>
<feature type="compositionally biased region" description="Polar residues" evidence="2">
    <location>
        <begin position="383"/>
        <end position="392"/>
    </location>
</feature>
<feature type="region of interest" description="Disordered" evidence="2">
    <location>
        <begin position="439"/>
        <end position="467"/>
    </location>
</feature>
<feature type="region of interest" description="Disordered" evidence="2">
    <location>
        <begin position="1"/>
        <end position="31"/>
    </location>
</feature>
<feature type="compositionally biased region" description="Low complexity" evidence="2">
    <location>
        <begin position="65"/>
        <end position="76"/>
    </location>
</feature>
<protein>
    <recommendedName>
        <fullName evidence="5">Proline and serine rich 2</fullName>
    </recommendedName>
</protein>
<gene>
    <name evidence="3" type="ORF">SKAU_G00023290</name>
</gene>
<feature type="region of interest" description="Disordered" evidence="2">
    <location>
        <begin position="58"/>
        <end position="101"/>
    </location>
</feature>
<proteinExistence type="predicted"/>
<sequence length="680" mass="73450">MDFHVPSDPRLQFGLNGSQESSRRNSAHRRSFEDEALRFLSREEKECILFFEETIDSLDDDSEDPGLGLSSGSSTSVEGRSATPSPVPVTGTERSPSPKEQDIIDLVQNRSVRNEPKEVLYDPPIPDFLCMAVKNPETHFEIKAKQEPLENFPSEFHHLPPSPYPSVPSEESLSHSLYQPAGSIPTPVLIAQRIAEHQGGGSTFSSSSFLSGRRTSVDSQSPPPDSPVKQGPPTLAKPTRFPDKISFIIGNRDYNQTIAKASVNVNERRAKVLSNLTGGPLAPEPEERLVQNIPNRSVSFRDPAPDRSRMEALSKLGLTHKRSFPGTNSRVVTSNPQSTTKPETSSSNVSNYDSKPKAATPSLVSTTTSTSDYKSYGGKSKVPSPSSMLPNKTDATSQYVITNETKPNLVSQSSLDGGSPVDFNSYGGKTIIMTPSVGSMLKSDSTSQRLSNYESRPSALGPPQMSTAARTEASLSDFNSYGGKSKVMTPATASTAKTKTSSDCFVPHDSKARVSAASLLSSYKPETSSDCFVTHDSKARVSAASLQSSYKPEAFPSDSSSAANINSYGGKSKAVTPSLKSSPKPEVTTSDPWRVPAQPSVTPRPHYRVEPRPAEAPRPLRQEGTHSSFGGGLHPEARRRPVSKPSLFHQGITVQFSGRGATDESRREALRKLGLLKDTP</sequence>
<comment type="caution">
    <text evidence="3">The sequence shown here is derived from an EMBL/GenBank/DDBJ whole genome shotgun (WGS) entry which is preliminary data.</text>
</comment>
<dbReference type="PANTHER" id="PTHR16095">
    <property type="entry name" value="TRANSMEMBRANE PROTEIN 143 FAMILY MEMBER"/>
    <property type="match status" value="1"/>
</dbReference>
<dbReference type="EMBL" id="JAINUF010000001">
    <property type="protein sequence ID" value="KAJ8381551.1"/>
    <property type="molecule type" value="Genomic_DNA"/>
</dbReference>
<feature type="compositionally biased region" description="Polar residues" evidence="2">
    <location>
        <begin position="325"/>
        <end position="353"/>
    </location>
</feature>
<dbReference type="AlphaFoldDB" id="A0A9Q1JCF1"/>
<dbReference type="PANTHER" id="PTHR16095:SF9">
    <property type="entry name" value="PROLINE AND SERINE-RICH PROTEIN 2"/>
    <property type="match status" value="1"/>
</dbReference>
<accession>A0A9Q1JCF1</accession>
<organism evidence="3 4">
    <name type="scientific">Synaphobranchus kaupii</name>
    <name type="common">Kaup's arrowtooth eel</name>
    <dbReference type="NCBI Taxonomy" id="118154"/>
    <lineage>
        <taxon>Eukaryota</taxon>
        <taxon>Metazoa</taxon>
        <taxon>Chordata</taxon>
        <taxon>Craniata</taxon>
        <taxon>Vertebrata</taxon>
        <taxon>Euteleostomi</taxon>
        <taxon>Actinopterygii</taxon>
        <taxon>Neopterygii</taxon>
        <taxon>Teleostei</taxon>
        <taxon>Anguilliformes</taxon>
        <taxon>Synaphobranchidae</taxon>
        <taxon>Synaphobranchus</taxon>
    </lineage>
</organism>
<evidence type="ECO:0008006" key="5">
    <source>
        <dbReference type="Google" id="ProtNLM"/>
    </source>
</evidence>
<evidence type="ECO:0000256" key="1">
    <source>
        <dbReference type="ARBA" id="ARBA00022553"/>
    </source>
</evidence>
<feature type="compositionally biased region" description="Basic and acidic residues" evidence="2">
    <location>
        <begin position="607"/>
        <end position="624"/>
    </location>
</feature>
<evidence type="ECO:0000256" key="2">
    <source>
        <dbReference type="SAM" id="MobiDB-lite"/>
    </source>
</evidence>
<feature type="region of interest" description="Disordered" evidence="2">
    <location>
        <begin position="199"/>
        <end position="240"/>
    </location>
</feature>